<feature type="region of interest" description="Disordered" evidence="2">
    <location>
        <begin position="168"/>
        <end position="217"/>
    </location>
</feature>
<organism evidence="4 5">
    <name type="scientific">[Myrmecia] bisecta</name>
    <dbReference type="NCBI Taxonomy" id="41462"/>
    <lineage>
        <taxon>Eukaryota</taxon>
        <taxon>Viridiplantae</taxon>
        <taxon>Chlorophyta</taxon>
        <taxon>core chlorophytes</taxon>
        <taxon>Trebouxiophyceae</taxon>
        <taxon>Trebouxiales</taxon>
        <taxon>Trebouxiaceae</taxon>
        <taxon>Myrmecia</taxon>
    </lineage>
</organism>
<evidence type="ECO:0000259" key="3">
    <source>
        <dbReference type="Pfam" id="PF05670"/>
    </source>
</evidence>
<proteinExistence type="inferred from homology"/>
<comment type="similarity">
    <text evidence="1">Belongs to the CCDC25 family.</text>
</comment>
<evidence type="ECO:0000313" key="5">
    <source>
        <dbReference type="Proteomes" id="UP001489004"/>
    </source>
</evidence>
<dbReference type="Pfam" id="PF05670">
    <property type="entry name" value="NFACT-R_1"/>
    <property type="match status" value="1"/>
</dbReference>
<accession>A0AAW1Q7M8</accession>
<reference evidence="4 5" key="1">
    <citation type="journal article" date="2024" name="Nat. Commun.">
        <title>Phylogenomics reveals the evolutionary origins of lichenization in chlorophyte algae.</title>
        <authorList>
            <person name="Puginier C."/>
            <person name="Libourel C."/>
            <person name="Otte J."/>
            <person name="Skaloud P."/>
            <person name="Haon M."/>
            <person name="Grisel S."/>
            <person name="Petersen M."/>
            <person name="Berrin J.G."/>
            <person name="Delaux P.M."/>
            <person name="Dal Grande F."/>
            <person name="Keller J."/>
        </authorList>
    </citation>
    <scope>NUCLEOTIDE SEQUENCE [LARGE SCALE GENOMIC DNA]</scope>
    <source>
        <strain evidence="4 5">SAG 2043</strain>
    </source>
</reference>
<sequence>MVFYFMPRGHGPARDDFLIYMGKDKYENEDLIKYGLPHDVWFHVDDLSSAHVYLRLKQDTSVEDIPADTLEDCVQLVKANSIQGNKQAVDVVYTPCTNLKKAASMDVGQVGFYDDKKVKKVAVPKRINDIVNRLNRSKEELYPDLAADKEAFEREVRAQRKSVIQAVKKAEKAQRDKAKEEEDRRSYKHIMQDDSMVSRSDIKEKYKSPADYEEDFM</sequence>
<dbReference type="PANTHER" id="PTHR13049">
    <property type="entry name" value="DUF814-RELATED"/>
    <property type="match status" value="1"/>
</dbReference>
<dbReference type="PANTHER" id="PTHR13049:SF2">
    <property type="entry name" value="COILED-COIL DOMAIN-CONTAINING PROTEIN 25"/>
    <property type="match status" value="1"/>
</dbReference>
<feature type="compositionally biased region" description="Basic and acidic residues" evidence="2">
    <location>
        <begin position="168"/>
        <end position="185"/>
    </location>
</feature>
<dbReference type="InterPro" id="IPR008532">
    <property type="entry name" value="NFACT_RNA-bd"/>
</dbReference>
<protein>
    <recommendedName>
        <fullName evidence="3">NFACT RNA-binding domain-containing protein</fullName>
    </recommendedName>
</protein>
<evidence type="ECO:0000256" key="1">
    <source>
        <dbReference type="ARBA" id="ARBA00008998"/>
    </source>
</evidence>
<feature type="domain" description="NFACT RNA-binding" evidence="3">
    <location>
        <begin position="1"/>
        <end position="114"/>
    </location>
</feature>
<dbReference type="EMBL" id="JALJOR010000004">
    <property type="protein sequence ID" value="KAK9818185.1"/>
    <property type="molecule type" value="Genomic_DNA"/>
</dbReference>
<dbReference type="InterPro" id="IPR039730">
    <property type="entry name" value="Jlp2/Ccd25"/>
</dbReference>
<comment type="caution">
    <text evidence="4">The sequence shown here is derived from an EMBL/GenBank/DDBJ whole genome shotgun (WGS) entry which is preliminary data.</text>
</comment>
<gene>
    <name evidence="4" type="ORF">WJX72_008425</name>
</gene>
<keyword evidence="5" id="KW-1185">Reference proteome</keyword>
<evidence type="ECO:0000256" key="2">
    <source>
        <dbReference type="SAM" id="MobiDB-lite"/>
    </source>
</evidence>
<dbReference type="AlphaFoldDB" id="A0AAW1Q7M8"/>
<dbReference type="Proteomes" id="UP001489004">
    <property type="component" value="Unassembled WGS sequence"/>
</dbReference>
<name>A0AAW1Q7M8_9CHLO</name>
<evidence type="ECO:0000313" key="4">
    <source>
        <dbReference type="EMBL" id="KAK9818185.1"/>
    </source>
</evidence>
<feature type="compositionally biased region" description="Basic and acidic residues" evidence="2">
    <location>
        <begin position="200"/>
        <end position="210"/>
    </location>
</feature>